<protein>
    <submittedName>
        <fullName evidence="1">Major facilitator superfamily domain, general substrate transporter</fullName>
    </submittedName>
</protein>
<comment type="caution">
    <text evidence="1">The sequence shown here is derived from an EMBL/GenBank/DDBJ whole genome shotgun (WGS) entry which is preliminary data.</text>
</comment>
<organism evidence="1 2">
    <name type="scientific">Lipomyces orientalis</name>
    <dbReference type="NCBI Taxonomy" id="1233043"/>
    <lineage>
        <taxon>Eukaryota</taxon>
        <taxon>Fungi</taxon>
        <taxon>Dikarya</taxon>
        <taxon>Ascomycota</taxon>
        <taxon>Saccharomycotina</taxon>
        <taxon>Lipomycetes</taxon>
        <taxon>Lipomycetales</taxon>
        <taxon>Lipomycetaceae</taxon>
        <taxon>Lipomyces</taxon>
    </lineage>
</organism>
<accession>A0ACC3TEP6</accession>
<proteinExistence type="predicted"/>
<name>A0ACC3TEP6_9ASCO</name>
<gene>
    <name evidence="1" type="ORF">V1517DRAFT_310552</name>
</gene>
<sequence>MASIERTTSAPVAKSTIEMHEFAMSTETSEWEDASIWQAIKATPKVIAYCACLGIGPLIYGFDNIIISVVTSMPAFQASFGTPHGSSLIIPALWLALWNAFIQAGVIIGSAINGPIADRIGRRLSFAIGGSISTLDRGSDVGRRRGTFLAGKIILGVALGILNSTCQTYIAEVAPRKLRGPLLSFFTFFMVMGQLIAVSLVFARIAILTPSSYIVCFASQWGPSVFALFVGFLIPESSGSFEAARKAIGSLFHEREIDARIVSIRAALDAENDSRHVSEETSYLECFKGPDWRRTRIVLYANVLQQCLGTTMIANGSYFLQLGGMSPNHSVMVSQIGVGLGLPANVAAWFAMSYLGRRFILLWSTGAVGFLWLGVGIAGCFASSVALWAIGVMIVIISVVYGLGVGGTYPVVGAETSSMRLRAYTQGIGFIMNGFASLLFNFFVPYMFDVDQANLGGKIGFFFAGICFIAVLIVWLEVPEMKDRTYEELDEMFAKQLPTRQFKGYRCEGLAVEEMMNM</sequence>
<dbReference type="EMBL" id="MU970171">
    <property type="protein sequence ID" value="KAK9319655.1"/>
    <property type="molecule type" value="Genomic_DNA"/>
</dbReference>
<evidence type="ECO:0000313" key="1">
    <source>
        <dbReference type="EMBL" id="KAK9319655.1"/>
    </source>
</evidence>
<reference evidence="2" key="1">
    <citation type="journal article" date="2024" name="Front. Bioeng. Biotechnol.">
        <title>Genome-scale model development and genomic sequencing of the oleaginous clade Lipomyces.</title>
        <authorList>
            <person name="Czajka J.J."/>
            <person name="Han Y."/>
            <person name="Kim J."/>
            <person name="Mondo S.J."/>
            <person name="Hofstad B.A."/>
            <person name="Robles A."/>
            <person name="Haridas S."/>
            <person name="Riley R."/>
            <person name="LaButti K."/>
            <person name="Pangilinan J."/>
            <person name="Andreopoulos W."/>
            <person name="Lipzen A."/>
            <person name="Yan J."/>
            <person name="Wang M."/>
            <person name="Ng V."/>
            <person name="Grigoriev I.V."/>
            <person name="Spatafora J.W."/>
            <person name="Magnuson J.K."/>
            <person name="Baker S.E."/>
            <person name="Pomraning K.R."/>
        </authorList>
    </citation>
    <scope>NUCLEOTIDE SEQUENCE [LARGE SCALE GENOMIC DNA]</scope>
    <source>
        <strain evidence="2">CBS 10300</strain>
    </source>
</reference>
<keyword evidence="2" id="KW-1185">Reference proteome</keyword>
<evidence type="ECO:0000313" key="2">
    <source>
        <dbReference type="Proteomes" id="UP001489719"/>
    </source>
</evidence>
<dbReference type="Proteomes" id="UP001489719">
    <property type="component" value="Unassembled WGS sequence"/>
</dbReference>